<dbReference type="PROSITE" id="PS51419">
    <property type="entry name" value="RAB"/>
    <property type="match status" value="1"/>
</dbReference>
<dbReference type="EMBL" id="MLAK01001080">
    <property type="protein sequence ID" value="OHS98017.1"/>
    <property type="molecule type" value="Genomic_DNA"/>
</dbReference>
<dbReference type="Gene3D" id="3.40.50.300">
    <property type="entry name" value="P-loop containing nucleotide triphosphate hydrolases"/>
    <property type="match status" value="1"/>
</dbReference>
<evidence type="ECO:0000313" key="3">
    <source>
        <dbReference type="Proteomes" id="UP000179807"/>
    </source>
</evidence>
<dbReference type="AlphaFoldDB" id="A0A1J4JH35"/>
<keyword evidence="1" id="KW-0547">Nucleotide-binding</keyword>
<dbReference type="InterPro" id="IPR005225">
    <property type="entry name" value="Small_GTP-bd"/>
</dbReference>
<dbReference type="GeneID" id="94845090"/>
<dbReference type="SMART" id="SM00175">
    <property type="entry name" value="RAB"/>
    <property type="match status" value="1"/>
</dbReference>
<dbReference type="SMART" id="SM00174">
    <property type="entry name" value="RHO"/>
    <property type="match status" value="1"/>
</dbReference>
<name>A0A1J4JH35_9EUKA</name>
<evidence type="ECO:0000313" key="2">
    <source>
        <dbReference type="EMBL" id="OHS98017.1"/>
    </source>
</evidence>
<dbReference type="CDD" id="cd00154">
    <property type="entry name" value="Rab"/>
    <property type="match status" value="1"/>
</dbReference>
<dbReference type="VEuPathDB" id="TrichDB:TRFO_35658"/>
<reference evidence="2" key="1">
    <citation type="submission" date="2016-10" db="EMBL/GenBank/DDBJ databases">
        <authorList>
            <person name="Benchimol M."/>
            <person name="Almeida L.G."/>
            <person name="Vasconcelos A.T."/>
            <person name="Perreira-Neves A."/>
            <person name="Rosa I.A."/>
            <person name="Tasca T."/>
            <person name="Bogo M.R."/>
            <person name="de Souza W."/>
        </authorList>
    </citation>
    <scope>NUCLEOTIDE SEQUENCE [LARGE SCALE GENOMIC DNA]</scope>
    <source>
        <strain evidence="2">K</strain>
    </source>
</reference>
<dbReference type="FunFam" id="3.40.50.300:FF:001204">
    <property type="entry name" value="Small GTP-binding protein, putative"/>
    <property type="match status" value="1"/>
</dbReference>
<dbReference type="InterPro" id="IPR001806">
    <property type="entry name" value="Small_GTPase"/>
</dbReference>
<organism evidence="2 3">
    <name type="scientific">Tritrichomonas foetus</name>
    <dbReference type="NCBI Taxonomy" id="1144522"/>
    <lineage>
        <taxon>Eukaryota</taxon>
        <taxon>Metamonada</taxon>
        <taxon>Parabasalia</taxon>
        <taxon>Tritrichomonadida</taxon>
        <taxon>Tritrichomonadidae</taxon>
        <taxon>Tritrichomonas</taxon>
    </lineage>
</organism>
<dbReference type="NCBIfam" id="TIGR00231">
    <property type="entry name" value="small_GTP"/>
    <property type="match status" value="1"/>
</dbReference>
<dbReference type="SUPFAM" id="SSF52540">
    <property type="entry name" value="P-loop containing nucleoside triphosphate hydrolases"/>
    <property type="match status" value="1"/>
</dbReference>
<dbReference type="InterPro" id="IPR027417">
    <property type="entry name" value="P-loop_NTPase"/>
</dbReference>
<gene>
    <name evidence="2" type="ORF">TRFO_35658</name>
</gene>
<dbReference type="PRINTS" id="PR00449">
    <property type="entry name" value="RASTRNSFRMNG"/>
</dbReference>
<protein>
    <submittedName>
        <fullName evidence="2">Small GTP-binding protein</fullName>
    </submittedName>
</protein>
<dbReference type="PANTHER" id="PTHR47978">
    <property type="match status" value="1"/>
</dbReference>
<dbReference type="Pfam" id="PF00071">
    <property type="entry name" value="Ras"/>
    <property type="match status" value="1"/>
</dbReference>
<dbReference type="SMART" id="SM00173">
    <property type="entry name" value="RAS"/>
    <property type="match status" value="1"/>
</dbReference>
<dbReference type="RefSeq" id="XP_068351154.1">
    <property type="nucleotide sequence ID" value="XM_068510386.1"/>
</dbReference>
<dbReference type="OrthoDB" id="10020193at2759"/>
<evidence type="ECO:0000256" key="1">
    <source>
        <dbReference type="ARBA" id="ARBA00022741"/>
    </source>
</evidence>
<dbReference type="GO" id="GO:0005525">
    <property type="term" value="F:GTP binding"/>
    <property type="evidence" value="ECO:0007669"/>
    <property type="project" value="InterPro"/>
</dbReference>
<dbReference type="PROSITE" id="PS51420">
    <property type="entry name" value="RHO"/>
    <property type="match status" value="1"/>
</dbReference>
<accession>A0A1J4JH35</accession>
<comment type="caution">
    <text evidence="2">The sequence shown here is derived from an EMBL/GenBank/DDBJ whole genome shotgun (WGS) entry which is preliminary data.</text>
</comment>
<dbReference type="Proteomes" id="UP000179807">
    <property type="component" value="Unassembled WGS sequence"/>
</dbReference>
<sequence>MKSSTPKKYSIKVVLVGSSGVGKTSLVNAFFDNPFESQALPTVAPASCSYTVILPDEVHVELQIWDTAGQERFQSISHMFYRESHVAFICYDVPNASSVESWIHRVRQEVPECLIFLVITKTDLLNDEQIQNVEREAEENLTKFNAKSIFLTSASSGTGIKDLFNAAAACYNQVYISNQPTLEINVRTGKSNKCC</sequence>
<dbReference type="GO" id="GO:0003924">
    <property type="term" value="F:GTPase activity"/>
    <property type="evidence" value="ECO:0007669"/>
    <property type="project" value="InterPro"/>
</dbReference>
<proteinExistence type="predicted"/>
<keyword evidence="3" id="KW-1185">Reference proteome</keyword>